<organism evidence="5 6">
    <name type="scientific">Hyphomicrobium album</name>
    <dbReference type="NCBI Taxonomy" id="2665159"/>
    <lineage>
        <taxon>Bacteria</taxon>
        <taxon>Pseudomonadati</taxon>
        <taxon>Pseudomonadota</taxon>
        <taxon>Alphaproteobacteria</taxon>
        <taxon>Hyphomicrobiales</taxon>
        <taxon>Hyphomicrobiaceae</taxon>
        <taxon>Hyphomicrobium</taxon>
    </lineage>
</organism>
<accession>A0A6I3KL57</accession>
<comment type="similarity">
    <text evidence="3">Belongs to the acetyltransferase family. RimJ subfamily.</text>
</comment>
<proteinExistence type="inferred from homology"/>
<dbReference type="InterPro" id="IPR000182">
    <property type="entry name" value="GNAT_dom"/>
</dbReference>
<evidence type="ECO:0000259" key="4">
    <source>
        <dbReference type="PROSITE" id="PS51186"/>
    </source>
</evidence>
<keyword evidence="2" id="KW-0012">Acyltransferase</keyword>
<keyword evidence="1 5" id="KW-0808">Transferase</keyword>
<dbReference type="SUPFAM" id="SSF55729">
    <property type="entry name" value="Acyl-CoA N-acyltransferases (Nat)"/>
    <property type="match status" value="1"/>
</dbReference>
<dbReference type="InterPro" id="IPR051531">
    <property type="entry name" value="N-acetyltransferase"/>
</dbReference>
<dbReference type="PANTHER" id="PTHR43792:SF8">
    <property type="entry name" value="[RIBOSOMAL PROTEIN US5]-ALANINE N-ACETYLTRANSFERASE"/>
    <property type="match status" value="1"/>
</dbReference>
<evidence type="ECO:0000256" key="3">
    <source>
        <dbReference type="ARBA" id="ARBA00038502"/>
    </source>
</evidence>
<protein>
    <submittedName>
        <fullName evidence="5">GNAT family N-acetyltransferase</fullName>
    </submittedName>
</protein>
<evidence type="ECO:0000313" key="5">
    <source>
        <dbReference type="EMBL" id="MTD94467.1"/>
    </source>
</evidence>
<name>A0A6I3KL57_9HYPH</name>
<evidence type="ECO:0000256" key="2">
    <source>
        <dbReference type="ARBA" id="ARBA00023315"/>
    </source>
</evidence>
<dbReference type="Pfam" id="PF13302">
    <property type="entry name" value="Acetyltransf_3"/>
    <property type="match status" value="1"/>
</dbReference>
<dbReference type="InterPro" id="IPR016181">
    <property type="entry name" value="Acyl_CoA_acyltransferase"/>
</dbReference>
<feature type="domain" description="N-acetyltransferase" evidence="4">
    <location>
        <begin position="35"/>
        <end position="186"/>
    </location>
</feature>
<dbReference type="AlphaFoldDB" id="A0A6I3KL57"/>
<evidence type="ECO:0000313" key="6">
    <source>
        <dbReference type="Proteomes" id="UP000440694"/>
    </source>
</evidence>
<dbReference type="Proteomes" id="UP000440694">
    <property type="component" value="Unassembled WGS sequence"/>
</dbReference>
<dbReference type="PANTHER" id="PTHR43792">
    <property type="entry name" value="GNAT FAMILY, PUTATIVE (AFU_ORTHOLOGUE AFUA_3G00765)-RELATED-RELATED"/>
    <property type="match status" value="1"/>
</dbReference>
<comment type="caution">
    <text evidence="5">The sequence shown here is derived from an EMBL/GenBank/DDBJ whole genome shotgun (WGS) entry which is preliminary data.</text>
</comment>
<evidence type="ECO:0000256" key="1">
    <source>
        <dbReference type="ARBA" id="ARBA00022679"/>
    </source>
</evidence>
<sequence>MAFLRSSYAPDTAITVRGQGVWLRAPAMGDYAPWAELRAMSRDHLTPWEPVWQRDELSRSAFRRRVRHYQREAREDLGYAFLIFSDADDQLLGGLTISNVRRGVTQAAVFGYWIGKPFTGLGYMTEAVRAAVGYGFETLHLHRLEAATMPNNVASIRVLERNGFRREGYARRLLKINGVWEDHVLHALLSEEIAQERPA</sequence>
<dbReference type="PROSITE" id="PS51186">
    <property type="entry name" value="GNAT"/>
    <property type="match status" value="1"/>
</dbReference>
<dbReference type="GO" id="GO:0005737">
    <property type="term" value="C:cytoplasm"/>
    <property type="evidence" value="ECO:0007669"/>
    <property type="project" value="TreeGrafter"/>
</dbReference>
<dbReference type="Gene3D" id="3.40.630.30">
    <property type="match status" value="1"/>
</dbReference>
<dbReference type="RefSeq" id="WP_154738890.1">
    <property type="nucleotide sequence ID" value="NZ_WMBQ01000001.1"/>
</dbReference>
<gene>
    <name evidence="5" type="ORF">GIW81_08980</name>
</gene>
<keyword evidence="6" id="KW-1185">Reference proteome</keyword>
<dbReference type="EMBL" id="WMBQ01000001">
    <property type="protein sequence ID" value="MTD94467.1"/>
    <property type="molecule type" value="Genomic_DNA"/>
</dbReference>
<dbReference type="GO" id="GO:0008999">
    <property type="term" value="F:protein-N-terminal-alanine acetyltransferase activity"/>
    <property type="evidence" value="ECO:0007669"/>
    <property type="project" value="TreeGrafter"/>
</dbReference>
<reference evidence="5 6" key="1">
    <citation type="submission" date="2019-11" db="EMBL/GenBank/DDBJ databases">
        <title>Identification of a novel strain.</title>
        <authorList>
            <person name="Xu Q."/>
            <person name="Wang G."/>
        </authorList>
    </citation>
    <scope>NUCLEOTIDE SEQUENCE [LARGE SCALE GENOMIC DNA]</scope>
    <source>
        <strain evidence="6">xq</strain>
    </source>
</reference>